<name>A0A433Q6M0_9FUNG</name>
<dbReference type="SUPFAM" id="SSF48264">
    <property type="entry name" value="Cytochrome P450"/>
    <property type="match status" value="1"/>
</dbReference>
<evidence type="ECO:0000256" key="3">
    <source>
        <dbReference type="ARBA" id="ARBA00022723"/>
    </source>
</evidence>
<evidence type="ECO:0000256" key="2">
    <source>
        <dbReference type="ARBA" id="ARBA00010617"/>
    </source>
</evidence>
<keyword evidence="7" id="KW-0732">Signal</keyword>
<dbReference type="GO" id="GO:0016705">
    <property type="term" value="F:oxidoreductase activity, acting on paired donors, with incorporation or reduction of molecular oxygen"/>
    <property type="evidence" value="ECO:0007669"/>
    <property type="project" value="InterPro"/>
</dbReference>
<organism evidence="8 9">
    <name type="scientific">Jimgerdemannia flammicorona</name>
    <dbReference type="NCBI Taxonomy" id="994334"/>
    <lineage>
        <taxon>Eukaryota</taxon>
        <taxon>Fungi</taxon>
        <taxon>Fungi incertae sedis</taxon>
        <taxon>Mucoromycota</taxon>
        <taxon>Mucoromycotina</taxon>
        <taxon>Endogonomycetes</taxon>
        <taxon>Endogonales</taxon>
        <taxon>Endogonaceae</taxon>
        <taxon>Jimgerdemannia</taxon>
    </lineage>
</organism>
<feature type="signal peptide" evidence="7">
    <location>
        <begin position="1"/>
        <end position="15"/>
    </location>
</feature>
<keyword evidence="3 5" id="KW-0479">Metal-binding</keyword>
<dbReference type="InterPro" id="IPR001128">
    <property type="entry name" value="Cyt_P450"/>
</dbReference>
<dbReference type="AlphaFoldDB" id="A0A433Q6M0"/>
<dbReference type="CDD" id="cd00302">
    <property type="entry name" value="cytochrome_P450"/>
    <property type="match status" value="1"/>
</dbReference>
<feature type="chain" id="PRO_5018966517" description="Cytochrome P450" evidence="7">
    <location>
        <begin position="16"/>
        <end position="530"/>
    </location>
</feature>
<feature type="binding site" description="axial binding residue" evidence="5">
    <location>
        <position position="465"/>
    </location>
    <ligand>
        <name>heme</name>
        <dbReference type="ChEBI" id="CHEBI:30413"/>
    </ligand>
    <ligandPart>
        <name>Fe</name>
        <dbReference type="ChEBI" id="CHEBI:18248"/>
    </ligandPart>
</feature>
<evidence type="ECO:0000256" key="1">
    <source>
        <dbReference type="ARBA" id="ARBA00001971"/>
    </source>
</evidence>
<dbReference type="InterPro" id="IPR002401">
    <property type="entry name" value="Cyt_P450_E_grp-I"/>
</dbReference>
<dbReference type="PANTHER" id="PTHR24305:SF166">
    <property type="entry name" value="CYTOCHROME P450 12A4, MITOCHONDRIAL-RELATED"/>
    <property type="match status" value="1"/>
</dbReference>
<comment type="caution">
    <text evidence="8">The sequence shown here is derived from an EMBL/GenBank/DDBJ whole genome shotgun (WGS) entry which is preliminary data.</text>
</comment>
<proteinExistence type="inferred from homology"/>
<keyword evidence="9" id="KW-1185">Reference proteome</keyword>
<dbReference type="Gene3D" id="1.10.630.10">
    <property type="entry name" value="Cytochrome P450"/>
    <property type="match status" value="1"/>
</dbReference>
<keyword evidence="6" id="KW-0560">Oxidoreductase</keyword>
<accession>A0A433Q6M0</accession>
<dbReference type="Proteomes" id="UP000274822">
    <property type="component" value="Unassembled WGS sequence"/>
</dbReference>
<evidence type="ECO:0000256" key="6">
    <source>
        <dbReference type="RuleBase" id="RU000461"/>
    </source>
</evidence>
<dbReference type="EMBL" id="RBNJ01012997">
    <property type="protein sequence ID" value="RUS25426.1"/>
    <property type="molecule type" value="Genomic_DNA"/>
</dbReference>
<comment type="similarity">
    <text evidence="2 6">Belongs to the cytochrome P450 family.</text>
</comment>
<evidence type="ECO:0000313" key="8">
    <source>
        <dbReference type="EMBL" id="RUS25426.1"/>
    </source>
</evidence>
<dbReference type="PROSITE" id="PS00086">
    <property type="entry name" value="CYTOCHROME_P450"/>
    <property type="match status" value="1"/>
</dbReference>
<dbReference type="PANTHER" id="PTHR24305">
    <property type="entry name" value="CYTOCHROME P450"/>
    <property type="match status" value="1"/>
</dbReference>
<dbReference type="GO" id="GO:0020037">
    <property type="term" value="F:heme binding"/>
    <property type="evidence" value="ECO:0007669"/>
    <property type="project" value="InterPro"/>
</dbReference>
<sequence>MLFILLPTLLALGAAYHYLRKPHPLSSIPTPSTTHFLFGNALELDANGLTHYYATLRQRGLGPVYRIRLLFLTLVVVNDLVLTRQILLGIDPDDQNARPKAGKALAFDRPSLHTLLMATMLGGDSIIGANGDTWRSRRTTLVPLFQPRVIVPKLLPLVVQRMDELVRGLRVLEAVEVDELFTRFTLSVILGYIFGDPLPAAVADVTRMRELYRPFLPEMGRLAMRIGLFGPVGGWVGGTMRRARDELKRRIGEAVDECLRVFREEGEERPVPLVVELTRQPMYDSRVKESRKRLIDDIVALLFAGHDTTAHTLSFTLHHIATIPGLQSTLLAESLSVLGPLPSNDTPSEPPTSAQLSCLTHTTATIRETLRLYPISPIINVSAQHTATRLSDHVLPLGTVVHVDIRGLARDPCLFANPEAFQPERWLETRALAREGRWIRGPGCRRPPRRSQAPEFGFGLGLHACLGKNLAMLEARCAVAWLVRAFVLQEGRVGAVVEPDYSGTIAVPKGGVWIKFEKQDLSEHHVIHEP</sequence>
<gene>
    <name evidence="8" type="ORF">BC938DRAFT_472192</name>
</gene>
<evidence type="ECO:0000256" key="5">
    <source>
        <dbReference type="PIRSR" id="PIRSR602401-1"/>
    </source>
</evidence>
<evidence type="ECO:0000256" key="7">
    <source>
        <dbReference type="SAM" id="SignalP"/>
    </source>
</evidence>
<evidence type="ECO:0000256" key="4">
    <source>
        <dbReference type="ARBA" id="ARBA00023004"/>
    </source>
</evidence>
<dbReference type="PRINTS" id="PR00463">
    <property type="entry name" value="EP450I"/>
</dbReference>
<reference evidence="8 9" key="1">
    <citation type="journal article" date="2018" name="New Phytol.">
        <title>Phylogenomics of Endogonaceae and evolution of mycorrhizas within Mucoromycota.</title>
        <authorList>
            <person name="Chang Y."/>
            <person name="Desiro A."/>
            <person name="Na H."/>
            <person name="Sandor L."/>
            <person name="Lipzen A."/>
            <person name="Clum A."/>
            <person name="Barry K."/>
            <person name="Grigoriev I.V."/>
            <person name="Martin F.M."/>
            <person name="Stajich J.E."/>
            <person name="Smith M.E."/>
            <person name="Bonito G."/>
            <person name="Spatafora J.W."/>
        </authorList>
    </citation>
    <scope>NUCLEOTIDE SEQUENCE [LARGE SCALE GENOMIC DNA]</scope>
    <source>
        <strain evidence="8 9">AD002</strain>
    </source>
</reference>
<dbReference type="GO" id="GO:0005506">
    <property type="term" value="F:iron ion binding"/>
    <property type="evidence" value="ECO:0007669"/>
    <property type="project" value="InterPro"/>
</dbReference>
<keyword evidence="4 5" id="KW-0408">Iron</keyword>
<dbReference type="InterPro" id="IPR050121">
    <property type="entry name" value="Cytochrome_P450_monoxygenase"/>
</dbReference>
<dbReference type="GO" id="GO:0004497">
    <property type="term" value="F:monooxygenase activity"/>
    <property type="evidence" value="ECO:0007669"/>
    <property type="project" value="UniProtKB-KW"/>
</dbReference>
<protein>
    <recommendedName>
        <fullName evidence="10">Cytochrome P450</fullName>
    </recommendedName>
</protein>
<keyword evidence="5 6" id="KW-0349">Heme</keyword>
<dbReference type="Pfam" id="PF00067">
    <property type="entry name" value="p450"/>
    <property type="match status" value="1"/>
</dbReference>
<evidence type="ECO:0000313" key="9">
    <source>
        <dbReference type="Proteomes" id="UP000274822"/>
    </source>
</evidence>
<keyword evidence="6" id="KW-0503">Monooxygenase</keyword>
<dbReference type="InterPro" id="IPR036396">
    <property type="entry name" value="Cyt_P450_sf"/>
</dbReference>
<comment type="cofactor">
    <cofactor evidence="1 5">
        <name>heme</name>
        <dbReference type="ChEBI" id="CHEBI:30413"/>
    </cofactor>
</comment>
<dbReference type="InterPro" id="IPR017972">
    <property type="entry name" value="Cyt_P450_CS"/>
</dbReference>
<evidence type="ECO:0008006" key="10">
    <source>
        <dbReference type="Google" id="ProtNLM"/>
    </source>
</evidence>
<dbReference type="PRINTS" id="PR00385">
    <property type="entry name" value="P450"/>
</dbReference>